<evidence type="ECO:0000313" key="4">
    <source>
        <dbReference type="Proteomes" id="UP000325902"/>
    </source>
</evidence>
<reference evidence="3 4" key="1">
    <citation type="journal article" date="2019" name="Sci. Rep.">
        <title>A multi-omics analysis of the grapevine pathogen Lasiodiplodia theobromae reveals that temperature affects the expression of virulence- and pathogenicity-related genes.</title>
        <authorList>
            <person name="Felix C."/>
            <person name="Meneses R."/>
            <person name="Goncalves M.F.M."/>
            <person name="Tilleman L."/>
            <person name="Duarte A.S."/>
            <person name="Jorrin-Novo J.V."/>
            <person name="Van de Peer Y."/>
            <person name="Deforce D."/>
            <person name="Van Nieuwerburgh F."/>
            <person name="Esteves A.C."/>
            <person name="Alves A."/>
        </authorList>
    </citation>
    <scope>NUCLEOTIDE SEQUENCE [LARGE SCALE GENOMIC DNA]</scope>
    <source>
        <strain evidence="3 4">LA-SOL3</strain>
    </source>
</reference>
<proteinExistence type="inferred from homology"/>
<dbReference type="SUPFAM" id="SSF102705">
    <property type="entry name" value="NIF3 (NGG1p interacting factor 3)-like"/>
    <property type="match status" value="1"/>
</dbReference>
<comment type="caution">
    <text evidence="3">The sequence shown here is derived from an EMBL/GenBank/DDBJ whole genome shotgun (WGS) entry which is preliminary data.</text>
</comment>
<name>A0A5N5DWW1_9PEZI</name>
<feature type="region of interest" description="Disordered" evidence="2">
    <location>
        <begin position="284"/>
        <end position="312"/>
    </location>
</feature>
<accession>A0A5N5DWW1</accession>
<feature type="compositionally biased region" description="Basic and acidic residues" evidence="2">
    <location>
        <begin position="287"/>
        <end position="299"/>
    </location>
</feature>
<gene>
    <name evidence="3" type="ORF">DBV05_g1004</name>
</gene>
<sequence length="312" mass="33832">MKQETFSVLLPHCGPPTHASITHFLSTLLPPCTNDVNFLYHTPRHPAYNPSRAIASHVVLSVAPTPGVYAALNSPEPASPPLCFLHRPWQLNRRAVPRGSLVIASHTSLDMHLTVGWNLTLAGRLGLQTESALCIQGYKGDPRRKIGLVARVRPGVDPSLASLTDTVKREFAGAGDLHLPAGASLGPGSRVTAVAIMNAFHPEEIDRVICAAREAKWIGDHEDASNVLYLTGAARDYGLKAAAMAGMPAICVGHRPCEDWGVRYLAEMLKEQWPELTVEEVLEEEEQRAAPKKAERDIESVNLRVDSSTGQA</sequence>
<dbReference type="Gene3D" id="3.40.1390.30">
    <property type="entry name" value="NIF3 (NGG1p interacting factor 3)-like"/>
    <property type="match status" value="2"/>
</dbReference>
<evidence type="ECO:0000256" key="2">
    <source>
        <dbReference type="SAM" id="MobiDB-lite"/>
    </source>
</evidence>
<dbReference type="InterPro" id="IPR036069">
    <property type="entry name" value="DUF34/NIF3_sf"/>
</dbReference>
<protein>
    <submittedName>
        <fullName evidence="3">Uncharacterized protein</fullName>
    </submittedName>
</protein>
<evidence type="ECO:0000256" key="1">
    <source>
        <dbReference type="ARBA" id="ARBA00006964"/>
    </source>
</evidence>
<dbReference type="InterPro" id="IPR002678">
    <property type="entry name" value="DUF34/NIF3"/>
</dbReference>
<comment type="similarity">
    <text evidence="1">Belongs to the GTP cyclohydrolase I type 2/NIF3 family.</text>
</comment>
<organism evidence="3 4">
    <name type="scientific">Lasiodiplodia theobromae</name>
    <dbReference type="NCBI Taxonomy" id="45133"/>
    <lineage>
        <taxon>Eukaryota</taxon>
        <taxon>Fungi</taxon>
        <taxon>Dikarya</taxon>
        <taxon>Ascomycota</taxon>
        <taxon>Pezizomycotina</taxon>
        <taxon>Dothideomycetes</taxon>
        <taxon>Dothideomycetes incertae sedis</taxon>
        <taxon>Botryosphaeriales</taxon>
        <taxon>Botryosphaeriaceae</taxon>
        <taxon>Lasiodiplodia</taxon>
    </lineage>
</organism>
<dbReference type="AlphaFoldDB" id="A0A5N5DWW1"/>
<dbReference type="Proteomes" id="UP000325902">
    <property type="component" value="Unassembled WGS sequence"/>
</dbReference>
<keyword evidence="4" id="KW-1185">Reference proteome</keyword>
<dbReference type="EMBL" id="VCHE01000003">
    <property type="protein sequence ID" value="KAB2580644.1"/>
    <property type="molecule type" value="Genomic_DNA"/>
</dbReference>
<evidence type="ECO:0000313" key="3">
    <source>
        <dbReference type="EMBL" id="KAB2580644.1"/>
    </source>
</evidence>
<dbReference type="Pfam" id="PF01784">
    <property type="entry name" value="DUF34_NIF3"/>
    <property type="match status" value="1"/>
</dbReference>
<dbReference type="OrthoDB" id="2592744at2759"/>